<dbReference type="Proteomes" id="UP001501138">
    <property type="component" value="Unassembled WGS sequence"/>
</dbReference>
<dbReference type="RefSeq" id="WP_344250398.1">
    <property type="nucleotide sequence ID" value="NZ_BAAAPM010000009.1"/>
</dbReference>
<feature type="domain" description="TfoX N-terminal" evidence="1">
    <location>
        <begin position="15"/>
        <end position="100"/>
    </location>
</feature>
<dbReference type="Gene3D" id="3.30.1460.30">
    <property type="entry name" value="YgaC/TfoX-N like chaperone"/>
    <property type="match status" value="1"/>
</dbReference>
<proteinExistence type="predicted"/>
<dbReference type="Pfam" id="PF04993">
    <property type="entry name" value="TfoX_N"/>
    <property type="match status" value="1"/>
</dbReference>
<evidence type="ECO:0000259" key="1">
    <source>
        <dbReference type="Pfam" id="PF04993"/>
    </source>
</evidence>
<organism evidence="2 3">
    <name type="scientific">Isoptericola hypogeus</name>
    <dbReference type="NCBI Taxonomy" id="300179"/>
    <lineage>
        <taxon>Bacteria</taxon>
        <taxon>Bacillati</taxon>
        <taxon>Actinomycetota</taxon>
        <taxon>Actinomycetes</taxon>
        <taxon>Micrococcales</taxon>
        <taxon>Promicromonosporaceae</taxon>
        <taxon>Isoptericola</taxon>
    </lineage>
</organism>
<comment type="caution">
    <text evidence="2">The sequence shown here is derived from an EMBL/GenBank/DDBJ whole genome shotgun (WGS) entry which is preliminary data.</text>
</comment>
<dbReference type="EMBL" id="BAAAPM010000009">
    <property type="protein sequence ID" value="GAA1738964.1"/>
    <property type="molecule type" value="Genomic_DNA"/>
</dbReference>
<dbReference type="SUPFAM" id="SSF159894">
    <property type="entry name" value="YgaC/TfoX-N like"/>
    <property type="match status" value="1"/>
</dbReference>
<dbReference type="InterPro" id="IPR007076">
    <property type="entry name" value="TfoX_N"/>
</dbReference>
<evidence type="ECO:0000313" key="3">
    <source>
        <dbReference type="Proteomes" id="UP001501138"/>
    </source>
</evidence>
<gene>
    <name evidence="2" type="ORF">GCM10009809_37900</name>
</gene>
<accession>A0ABN2JU10</accession>
<sequence>MAYDEELAARVRDAVSERAPFTEQKMFGGVAFMVHTHMAVGVGGDELMVHVGTDGHATAIADGAHEMRMGERTMRGMVAVPPQVTADDDALHAWVGRGVELALATPPKPPKKPRSP</sequence>
<evidence type="ECO:0000313" key="2">
    <source>
        <dbReference type="EMBL" id="GAA1738964.1"/>
    </source>
</evidence>
<keyword evidence="3" id="KW-1185">Reference proteome</keyword>
<name>A0ABN2JU10_9MICO</name>
<reference evidence="2 3" key="1">
    <citation type="journal article" date="2019" name="Int. J. Syst. Evol. Microbiol.">
        <title>The Global Catalogue of Microorganisms (GCM) 10K type strain sequencing project: providing services to taxonomists for standard genome sequencing and annotation.</title>
        <authorList>
            <consortium name="The Broad Institute Genomics Platform"/>
            <consortium name="The Broad Institute Genome Sequencing Center for Infectious Disease"/>
            <person name="Wu L."/>
            <person name="Ma J."/>
        </authorList>
    </citation>
    <scope>NUCLEOTIDE SEQUENCE [LARGE SCALE GENOMIC DNA]</scope>
    <source>
        <strain evidence="2 3">JCM 15589</strain>
    </source>
</reference>
<protein>
    <submittedName>
        <fullName evidence="2">TfoX/Sxy family protein</fullName>
    </submittedName>
</protein>